<protein>
    <submittedName>
        <fullName evidence="1">Uncharacterized protein</fullName>
    </submittedName>
</protein>
<dbReference type="Proteomes" id="UP000266861">
    <property type="component" value="Unassembled WGS sequence"/>
</dbReference>
<gene>
    <name evidence="1" type="ORF">Glove_184g84</name>
</gene>
<dbReference type="EMBL" id="PQFF01000174">
    <property type="protein sequence ID" value="RHZ77211.1"/>
    <property type="molecule type" value="Genomic_DNA"/>
</dbReference>
<proteinExistence type="predicted"/>
<dbReference type="STRING" id="1348612.A0A397IMP2"/>
<dbReference type="AlphaFoldDB" id="A0A397IMP2"/>
<evidence type="ECO:0000313" key="2">
    <source>
        <dbReference type="Proteomes" id="UP000266861"/>
    </source>
</evidence>
<evidence type="ECO:0000313" key="1">
    <source>
        <dbReference type="EMBL" id="RHZ77211.1"/>
    </source>
</evidence>
<dbReference type="OrthoDB" id="2407305at2759"/>
<reference evidence="1 2" key="1">
    <citation type="submission" date="2018-08" db="EMBL/GenBank/DDBJ databases">
        <title>Genome and evolution of the arbuscular mycorrhizal fungus Diversispora epigaea (formerly Glomus versiforme) and its bacterial endosymbionts.</title>
        <authorList>
            <person name="Sun X."/>
            <person name="Fei Z."/>
            <person name="Harrison M."/>
        </authorList>
    </citation>
    <scope>NUCLEOTIDE SEQUENCE [LARGE SCALE GENOMIC DNA]</scope>
    <source>
        <strain evidence="1 2">IT104</strain>
    </source>
</reference>
<keyword evidence="2" id="KW-1185">Reference proteome</keyword>
<comment type="caution">
    <text evidence="1">The sequence shown here is derived from an EMBL/GenBank/DDBJ whole genome shotgun (WGS) entry which is preliminary data.</text>
</comment>
<accession>A0A397IMP2</accession>
<name>A0A397IMP2_9GLOM</name>
<sequence length="447" mass="52661">MTKSCKKSISLISPGVLVEKLHYGPYSQYWWLPLPNSSKEITTYFPIRVQQKIRAILNDCEFTVTIVVGNKDNDNSLPGYVCQCENIVETANDSTNAISRVYFKIFRSKTRYSGPLIMGWTDENIINKLNEDIPFIPHSFLLEKIKIFVYRVGYSTNIDWFNARPGYKSSILHKFDGNKQALFVSKIEETSCILEIYQDQILKTIIESKNPIDIWRNSTITINQTIANINWYQLFSKWDKQESPIIELHDELNKIYSEDYQFSIWEICAWQIFLHAAGANNVTPWSHKEQHQFWSKSNHPKQDHALLTQLYQMGFLVKNISTPDKNSTSTFWQYFNYALADNKKNYDRKCRILSIIANDFTYKELQENLEHVNMSSYKTDNTSELPVLYLQDHKKALWNQFHKQYPNRIQRTFFMTKLDGKCFVYKENLGGFCSECNECRYQHQEIL</sequence>
<organism evidence="1 2">
    <name type="scientific">Diversispora epigaea</name>
    <dbReference type="NCBI Taxonomy" id="1348612"/>
    <lineage>
        <taxon>Eukaryota</taxon>
        <taxon>Fungi</taxon>
        <taxon>Fungi incertae sedis</taxon>
        <taxon>Mucoromycota</taxon>
        <taxon>Glomeromycotina</taxon>
        <taxon>Glomeromycetes</taxon>
        <taxon>Diversisporales</taxon>
        <taxon>Diversisporaceae</taxon>
        <taxon>Diversispora</taxon>
    </lineage>
</organism>